<accession>A0A0G1CJS1</accession>
<organism evidence="3 4">
    <name type="scientific">Candidatus Gottesmanbacteria bacterium GW2011_GWA1_43_11</name>
    <dbReference type="NCBI Taxonomy" id="1618436"/>
    <lineage>
        <taxon>Bacteria</taxon>
        <taxon>Candidatus Gottesmaniibacteriota</taxon>
    </lineage>
</organism>
<dbReference type="STRING" id="1618436.UV59_C0003G0060"/>
<protein>
    <recommendedName>
        <fullName evidence="5">Sortase family protein</fullName>
    </recommendedName>
</protein>
<dbReference type="InterPro" id="IPR005754">
    <property type="entry name" value="Sortase"/>
</dbReference>
<evidence type="ECO:0000313" key="3">
    <source>
        <dbReference type="EMBL" id="KKS86065.1"/>
    </source>
</evidence>
<evidence type="ECO:0008006" key="5">
    <source>
        <dbReference type="Google" id="ProtNLM"/>
    </source>
</evidence>
<proteinExistence type="predicted"/>
<dbReference type="SUPFAM" id="SSF63817">
    <property type="entry name" value="Sortase"/>
    <property type="match status" value="1"/>
</dbReference>
<gene>
    <name evidence="3" type="ORF">UV59_C0003G0060</name>
</gene>
<dbReference type="Pfam" id="PF04203">
    <property type="entry name" value="Sortase"/>
    <property type="match status" value="1"/>
</dbReference>
<dbReference type="Gene3D" id="2.40.260.10">
    <property type="entry name" value="Sortase"/>
    <property type="match status" value="1"/>
</dbReference>
<evidence type="ECO:0000313" key="4">
    <source>
        <dbReference type="Proteomes" id="UP000034543"/>
    </source>
</evidence>
<dbReference type="AlphaFoldDB" id="A0A0G1CJS1"/>
<keyword evidence="2" id="KW-0472">Membrane</keyword>
<reference evidence="3 4" key="1">
    <citation type="journal article" date="2015" name="Nature">
        <title>rRNA introns, odd ribosomes, and small enigmatic genomes across a large radiation of phyla.</title>
        <authorList>
            <person name="Brown C.T."/>
            <person name="Hug L.A."/>
            <person name="Thomas B.C."/>
            <person name="Sharon I."/>
            <person name="Castelle C.J."/>
            <person name="Singh A."/>
            <person name="Wilkins M.J."/>
            <person name="Williams K.H."/>
            <person name="Banfield J.F."/>
        </authorList>
    </citation>
    <scope>NUCLEOTIDE SEQUENCE [LARGE SCALE GENOMIC DNA]</scope>
</reference>
<comment type="caution">
    <text evidence="3">The sequence shown here is derived from an EMBL/GenBank/DDBJ whole genome shotgun (WGS) entry which is preliminary data.</text>
</comment>
<dbReference type="Proteomes" id="UP000034543">
    <property type="component" value="Unassembled WGS sequence"/>
</dbReference>
<feature type="transmembrane region" description="Helical" evidence="2">
    <location>
        <begin position="32"/>
        <end position="54"/>
    </location>
</feature>
<evidence type="ECO:0000256" key="2">
    <source>
        <dbReference type="SAM" id="Phobius"/>
    </source>
</evidence>
<keyword evidence="2" id="KW-0812">Transmembrane</keyword>
<keyword evidence="1" id="KW-0378">Hydrolase</keyword>
<dbReference type="GO" id="GO:0016787">
    <property type="term" value="F:hydrolase activity"/>
    <property type="evidence" value="ECO:0007669"/>
    <property type="project" value="UniProtKB-KW"/>
</dbReference>
<sequence>MEQLPITPHTPTATILYRQSWLEELRRGMRSFSLGIVLMLLAFGGLVSAFSPLLKAEAIYLAGTLKLKLMEQIKQTTLALSPLAEPGAPIPTPKPHFNPLVAPDGTQIVPVDTDFSIIIPKIGVNAIVIPKVDPTRPAIYNSALKKGVAHAATSFFPNEQGTVYLFSHSTNYEWFVRDLNAIFYLVKNLEADDLIVLMYQGNRYTYKITDKKEASAREVSYLVPSARRNLILQTCWPPGTTFRRLLVFADLIDEARPAQ</sequence>
<dbReference type="EMBL" id="LCFB01000003">
    <property type="protein sequence ID" value="KKS86065.1"/>
    <property type="molecule type" value="Genomic_DNA"/>
</dbReference>
<evidence type="ECO:0000256" key="1">
    <source>
        <dbReference type="ARBA" id="ARBA00022801"/>
    </source>
</evidence>
<keyword evidence="2" id="KW-1133">Transmembrane helix</keyword>
<dbReference type="InterPro" id="IPR023365">
    <property type="entry name" value="Sortase_dom-sf"/>
</dbReference>
<name>A0A0G1CJS1_9BACT</name>